<proteinExistence type="predicted"/>
<evidence type="ECO:0000313" key="1">
    <source>
        <dbReference type="EMBL" id="GAI74514.1"/>
    </source>
</evidence>
<organism evidence="1">
    <name type="scientific">marine sediment metagenome</name>
    <dbReference type="NCBI Taxonomy" id="412755"/>
    <lineage>
        <taxon>unclassified sequences</taxon>
        <taxon>metagenomes</taxon>
        <taxon>ecological metagenomes</taxon>
    </lineage>
</organism>
<dbReference type="AlphaFoldDB" id="X1T3C9"/>
<protein>
    <recommendedName>
        <fullName evidence="2">Glycosyltransferase subfamily 4-like N-terminal domain-containing protein</fullName>
    </recommendedName>
</protein>
<evidence type="ECO:0008006" key="2">
    <source>
        <dbReference type="Google" id="ProtNLM"/>
    </source>
</evidence>
<comment type="caution">
    <text evidence="1">The sequence shown here is derived from an EMBL/GenBank/DDBJ whole genome shotgun (WGS) entry which is preliminary data.</text>
</comment>
<sequence length="164" mass="19233">MNLGLFLTPGDSLTKQKKSGQLDRLINYYLKPYSKSFNKVYIFSYGDLSFQDKLPANIKLISKPLFIPYQLYQFLLPFIQCLLIREIDVFRVFQTIGGFPALMIEKLYKKPYLVTYGYHYSQFARIEKQPFKARLMTIGVKPVLKNAQKIITTSEDNFKYLDNL</sequence>
<gene>
    <name evidence="1" type="ORF">S12H4_20308</name>
</gene>
<name>X1T3C9_9ZZZZ</name>
<feature type="non-terminal residue" evidence="1">
    <location>
        <position position="164"/>
    </location>
</feature>
<dbReference type="SUPFAM" id="SSF53756">
    <property type="entry name" value="UDP-Glycosyltransferase/glycogen phosphorylase"/>
    <property type="match status" value="1"/>
</dbReference>
<reference evidence="1" key="1">
    <citation type="journal article" date="2014" name="Front. Microbiol.">
        <title>High frequency of phylogenetically diverse reductive dehalogenase-homologous genes in deep subseafloor sedimentary metagenomes.</title>
        <authorList>
            <person name="Kawai M."/>
            <person name="Futagami T."/>
            <person name="Toyoda A."/>
            <person name="Takaki Y."/>
            <person name="Nishi S."/>
            <person name="Hori S."/>
            <person name="Arai W."/>
            <person name="Tsubouchi T."/>
            <person name="Morono Y."/>
            <person name="Uchiyama I."/>
            <person name="Ito T."/>
            <person name="Fujiyama A."/>
            <person name="Inagaki F."/>
            <person name="Takami H."/>
        </authorList>
    </citation>
    <scope>NUCLEOTIDE SEQUENCE</scope>
    <source>
        <strain evidence="1">Expedition CK06-06</strain>
    </source>
</reference>
<dbReference type="Gene3D" id="3.40.50.2000">
    <property type="entry name" value="Glycogen Phosphorylase B"/>
    <property type="match status" value="1"/>
</dbReference>
<dbReference type="EMBL" id="BARW01010278">
    <property type="protein sequence ID" value="GAI74514.1"/>
    <property type="molecule type" value="Genomic_DNA"/>
</dbReference>
<accession>X1T3C9</accession>